<dbReference type="InterPro" id="IPR056310">
    <property type="entry name" value="Ig-CFAP74_4th"/>
</dbReference>
<sequence>DPQTGSAVKFEEGMGTTEADASAAPEGTGDEQEAELVPAVSALSPVPTEVSILEGLRVGKLTSGEIAPFSIVQLEVIFNPLKSGNAVAEFEISFSDPLSPPIMIRARGTGIDVPVWVQRETRPVPFKVRAVVTSSDIEFNMQDIDFGFCTVYESVRRTVTITNKSVLPQPFGFCGVPDVTDVWLSLLGVQSETGSITFHCFKQKKKGGKGVPAGKSAKTSPKRGSTPSVPNMATRSKTPVKTFTIDDVMDG</sequence>
<gene>
    <name evidence="4" type="ORF">PEVE_00032623</name>
</gene>
<evidence type="ECO:0000313" key="5">
    <source>
        <dbReference type="Proteomes" id="UP001159427"/>
    </source>
</evidence>
<feature type="non-terminal residue" evidence="4">
    <location>
        <position position="1"/>
    </location>
</feature>
<name>A0ABN8T075_9CNID</name>
<dbReference type="EMBL" id="CALNXI010004771">
    <property type="protein sequence ID" value="CAH3196435.1"/>
    <property type="molecule type" value="Genomic_DNA"/>
</dbReference>
<evidence type="ECO:0000259" key="3">
    <source>
        <dbReference type="Pfam" id="PF24798"/>
    </source>
</evidence>
<reference evidence="4 5" key="1">
    <citation type="submission" date="2022-05" db="EMBL/GenBank/DDBJ databases">
        <authorList>
            <consortium name="Genoscope - CEA"/>
            <person name="William W."/>
        </authorList>
    </citation>
    <scope>NUCLEOTIDE SEQUENCE [LARGE SCALE GENOMIC DNA]</scope>
</reference>
<organism evidence="4 5">
    <name type="scientific">Porites evermanni</name>
    <dbReference type="NCBI Taxonomy" id="104178"/>
    <lineage>
        <taxon>Eukaryota</taxon>
        <taxon>Metazoa</taxon>
        <taxon>Cnidaria</taxon>
        <taxon>Anthozoa</taxon>
        <taxon>Hexacorallia</taxon>
        <taxon>Scleractinia</taxon>
        <taxon>Fungiina</taxon>
        <taxon>Poritidae</taxon>
        <taxon>Porites</taxon>
    </lineage>
</organism>
<feature type="domain" description="CFAP74 fourth Ig-like" evidence="3">
    <location>
        <begin position="139"/>
        <end position="182"/>
    </location>
</feature>
<dbReference type="Pfam" id="PF24798">
    <property type="entry name" value="Ig-CFAP74_4th"/>
    <property type="match status" value="1"/>
</dbReference>
<dbReference type="Pfam" id="PF24770">
    <property type="entry name" value="Ig-CFAP74_2"/>
    <property type="match status" value="1"/>
</dbReference>
<dbReference type="Proteomes" id="UP001159427">
    <property type="component" value="Unassembled WGS sequence"/>
</dbReference>
<evidence type="ECO:0000256" key="1">
    <source>
        <dbReference type="SAM" id="MobiDB-lite"/>
    </source>
</evidence>
<evidence type="ECO:0000313" key="4">
    <source>
        <dbReference type="EMBL" id="CAH3196435.1"/>
    </source>
</evidence>
<dbReference type="PANTHER" id="PTHR22538">
    <property type="entry name" value="CILIA- AND FLAGELLA-ASSOCIATED PROTEIN 74"/>
    <property type="match status" value="1"/>
</dbReference>
<evidence type="ECO:0000259" key="2">
    <source>
        <dbReference type="Pfam" id="PF24770"/>
    </source>
</evidence>
<comment type="caution">
    <text evidence="4">The sequence shown here is derived from an EMBL/GenBank/DDBJ whole genome shotgun (WGS) entry which is preliminary data.</text>
</comment>
<feature type="compositionally biased region" description="Polar residues" evidence="1">
    <location>
        <begin position="222"/>
        <end position="236"/>
    </location>
</feature>
<proteinExistence type="predicted"/>
<accession>A0ABN8T075</accession>
<keyword evidence="5" id="KW-1185">Reference proteome</keyword>
<dbReference type="PANTHER" id="PTHR22538:SF0">
    <property type="entry name" value="CILIA- AND FLAGELLA-ASSOCIATED PROTEIN 74"/>
    <property type="match status" value="1"/>
</dbReference>
<protein>
    <recommendedName>
        <fullName evidence="6">HYDIN protein</fullName>
    </recommendedName>
</protein>
<dbReference type="InterPro" id="IPR056306">
    <property type="entry name" value="Ig-CFAP74_2nd"/>
</dbReference>
<feature type="region of interest" description="Disordered" evidence="1">
    <location>
        <begin position="1"/>
        <end position="31"/>
    </location>
</feature>
<evidence type="ECO:0008006" key="6">
    <source>
        <dbReference type="Google" id="ProtNLM"/>
    </source>
</evidence>
<feature type="domain" description="CFAP74 second Ig-like" evidence="2">
    <location>
        <begin position="48"/>
        <end position="113"/>
    </location>
</feature>
<feature type="region of interest" description="Disordered" evidence="1">
    <location>
        <begin position="204"/>
        <end position="236"/>
    </location>
</feature>